<dbReference type="InterPro" id="IPR052713">
    <property type="entry name" value="FeoA"/>
</dbReference>
<accession>A0AAJ1T1P9</accession>
<reference evidence="3" key="1">
    <citation type="submission" date="2023-07" db="EMBL/GenBank/DDBJ databases">
        <title>Genomic Encyclopedia of Type Strains, Phase IV (KMG-IV): sequencing the most valuable type-strain genomes for metagenomic binning, comparative biology and taxonomic classification.</title>
        <authorList>
            <person name="Goeker M."/>
        </authorList>
    </citation>
    <scope>NUCLEOTIDE SEQUENCE</scope>
    <source>
        <strain evidence="3">DSM 23947</strain>
    </source>
</reference>
<dbReference type="Proteomes" id="UP001237207">
    <property type="component" value="Unassembled WGS sequence"/>
</dbReference>
<dbReference type="GO" id="GO:0046914">
    <property type="term" value="F:transition metal ion binding"/>
    <property type="evidence" value="ECO:0007669"/>
    <property type="project" value="InterPro"/>
</dbReference>
<dbReference type="AlphaFoldDB" id="A0AAJ1T1P9"/>
<protein>
    <submittedName>
        <fullName evidence="3">Ferrous iron transport protein A</fullName>
    </submittedName>
</protein>
<dbReference type="Pfam" id="PF04023">
    <property type="entry name" value="FeoA"/>
    <property type="match status" value="1"/>
</dbReference>
<evidence type="ECO:0000313" key="4">
    <source>
        <dbReference type="Proteomes" id="UP001237207"/>
    </source>
</evidence>
<dbReference type="InterPro" id="IPR007167">
    <property type="entry name" value="Fe-transptr_FeoA-like"/>
</dbReference>
<evidence type="ECO:0000313" key="3">
    <source>
        <dbReference type="EMBL" id="MDQ0214329.1"/>
    </source>
</evidence>
<dbReference type="Gene3D" id="2.30.30.90">
    <property type="match status" value="1"/>
</dbReference>
<keyword evidence="4" id="KW-1185">Reference proteome</keyword>
<dbReference type="SMART" id="SM00899">
    <property type="entry name" value="FeoA"/>
    <property type="match status" value="1"/>
</dbReference>
<proteinExistence type="predicted"/>
<dbReference type="InterPro" id="IPR038157">
    <property type="entry name" value="FeoA_core_dom"/>
</dbReference>
<feature type="domain" description="Ferrous iron transporter FeoA-like" evidence="2">
    <location>
        <begin position="1"/>
        <end position="74"/>
    </location>
</feature>
<keyword evidence="1" id="KW-0408">Iron</keyword>
<evidence type="ECO:0000256" key="1">
    <source>
        <dbReference type="ARBA" id="ARBA00023004"/>
    </source>
</evidence>
<dbReference type="InterPro" id="IPR008988">
    <property type="entry name" value="Transcriptional_repressor_C"/>
</dbReference>
<dbReference type="PANTHER" id="PTHR42954">
    <property type="entry name" value="FE(2+) TRANSPORT PROTEIN A"/>
    <property type="match status" value="1"/>
</dbReference>
<name>A0AAJ1T1P9_9BACI</name>
<gene>
    <name evidence="3" type="ORF">J2S13_000725</name>
</gene>
<organism evidence="3 4">
    <name type="scientific">Oikeobacillus pervagus</name>
    <dbReference type="NCBI Taxonomy" id="1325931"/>
    <lineage>
        <taxon>Bacteria</taxon>
        <taxon>Bacillati</taxon>
        <taxon>Bacillota</taxon>
        <taxon>Bacilli</taxon>
        <taxon>Bacillales</taxon>
        <taxon>Bacillaceae</taxon>
        <taxon>Oikeobacillus</taxon>
    </lineage>
</organism>
<dbReference type="EMBL" id="JAUSUC010000006">
    <property type="protein sequence ID" value="MDQ0214329.1"/>
    <property type="molecule type" value="Genomic_DNA"/>
</dbReference>
<dbReference type="PANTHER" id="PTHR42954:SF1">
    <property type="entry name" value="FERROUS IRON TRANSPORTER FEOA DOMAIN-CONTAINING PROTEIN"/>
    <property type="match status" value="1"/>
</dbReference>
<dbReference type="RefSeq" id="WP_307256322.1">
    <property type="nucleotide sequence ID" value="NZ_JAUSUC010000006.1"/>
</dbReference>
<evidence type="ECO:0000259" key="2">
    <source>
        <dbReference type="SMART" id="SM00899"/>
    </source>
</evidence>
<comment type="caution">
    <text evidence="3">The sequence shown here is derived from an EMBL/GenBank/DDBJ whole genome shotgun (WGS) entry which is preliminary data.</text>
</comment>
<sequence length="75" mass="8432">MNILELKQGKTAYIHDIKDIHHIVKQRLLQIGVCEGSLIKMKRMMPFGGPCMIECSGQVIGIRRSDAKKILVNGQ</sequence>
<dbReference type="SUPFAM" id="SSF50037">
    <property type="entry name" value="C-terminal domain of transcriptional repressors"/>
    <property type="match status" value="1"/>
</dbReference>